<dbReference type="PANTHER" id="PTHR12463">
    <property type="entry name" value="OXYGENASE-RELATED"/>
    <property type="match status" value="1"/>
</dbReference>
<dbReference type="RefSeq" id="XP_067083605.1">
    <property type="nucleotide sequence ID" value="XM_067227504.1"/>
</dbReference>
<name>A0A1G4ILF0_TRYEQ</name>
<evidence type="ECO:0000313" key="1">
    <source>
        <dbReference type="EMBL" id="SCU73208.1"/>
    </source>
</evidence>
<accession>A0A1G4ILF0</accession>
<proteinExistence type="predicted"/>
<comment type="caution">
    <text evidence="1">The sequence shown here is derived from an EMBL/GenBank/DDBJ whole genome shotgun (WGS) entry which is preliminary data.</text>
</comment>
<keyword evidence="2" id="KW-1185">Reference proteome</keyword>
<dbReference type="SUPFAM" id="SSF51197">
    <property type="entry name" value="Clavaminate synthase-like"/>
    <property type="match status" value="1"/>
</dbReference>
<dbReference type="AlphaFoldDB" id="A0A1G4ILF0"/>
<dbReference type="InterPro" id="IPR032857">
    <property type="entry name" value="ALKBH4"/>
</dbReference>
<dbReference type="Gene3D" id="2.60.120.590">
    <property type="entry name" value="Alpha-ketoglutarate-dependent dioxygenase AlkB-like"/>
    <property type="match status" value="1"/>
</dbReference>
<dbReference type="InterPro" id="IPR037151">
    <property type="entry name" value="AlkB-like_sf"/>
</dbReference>
<sequence>MDHPPAGPFGGGECRCTGIRFCQHCIDSDRAQSIVRRHVSLANASDVVLRQYTDQRMSSCSFACVGPSLLSMCCACRTVFETAGGVLKCCGDHKGFIARTDIELSGLTIQPGFVSPNEEEYLVAFFDNPAPFAAWKVSQSGRRKQEYGPKANFKKRKLKVGDFRALPHQMKTTLDRVRSFVAEQTMREYCIVEVSVLEYTAECSCLDPHIDDTWLWGDRIGGLNLLDDVTLTFVSADEVAVTVFVPRGAFFLLTGVSRYEWMHGIRREDVKNRRVSVTFREFADNLVVDQEILKTIVMSATTFI</sequence>
<dbReference type="GO" id="GO:0070988">
    <property type="term" value="P:demethylation"/>
    <property type="evidence" value="ECO:0007669"/>
    <property type="project" value="InterPro"/>
</dbReference>
<dbReference type="GeneID" id="92382744"/>
<dbReference type="Proteomes" id="UP000195570">
    <property type="component" value="Unassembled WGS sequence"/>
</dbReference>
<organism evidence="1 2">
    <name type="scientific">Trypanosoma equiperdum</name>
    <dbReference type="NCBI Taxonomy" id="5694"/>
    <lineage>
        <taxon>Eukaryota</taxon>
        <taxon>Discoba</taxon>
        <taxon>Euglenozoa</taxon>
        <taxon>Kinetoplastea</taxon>
        <taxon>Metakinetoplastina</taxon>
        <taxon>Trypanosomatida</taxon>
        <taxon>Trypanosomatidae</taxon>
        <taxon>Trypanosoma</taxon>
    </lineage>
</organism>
<dbReference type="PANTHER" id="PTHR12463:SF1">
    <property type="entry name" value="2-OXOGLUTARATE AND FE-DEPENDENT OXYGENASE FAMILY PROTEIN"/>
    <property type="match status" value="1"/>
</dbReference>
<reference evidence="1" key="1">
    <citation type="submission" date="2016-09" db="EMBL/GenBank/DDBJ databases">
        <authorList>
            <person name="Hebert L."/>
            <person name="Moumen B."/>
        </authorList>
    </citation>
    <scope>NUCLEOTIDE SEQUENCE [LARGE SCALE GENOMIC DNA]</scope>
    <source>
        <strain evidence="1">OVI</strain>
    </source>
</reference>
<dbReference type="EMBL" id="CZPT02002007">
    <property type="protein sequence ID" value="SCU73208.1"/>
    <property type="molecule type" value="Genomic_DNA"/>
</dbReference>
<dbReference type="FunFam" id="2.60.120.590:FF:000026">
    <property type="entry name" value="2OG-Fe(II) oxygenase superfamily, putative"/>
    <property type="match status" value="1"/>
</dbReference>
<dbReference type="GO" id="GO:0032451">
    <property type="term" value="F:demethylase activity"/>
    <property type="evidence" value="ECO:0007669"/>
    <property type="project" value="TreeGrafter"/>
</dbReference>
<gene>
    <name evidence="1" type="ORF">TEOVI_000881000</name>
</gene>
<evidence type="ECO:0000313" key="2">
    <source>
        <dbReference type="Proteomes" id="UP000195570"/>
    </source>
</evidence>
<dbReference type="GO" id="GO:0016491">
    <property type="term" value="F:oxidoreductase activity"/>
    <property type="evidence" value="ECO:0007669"/>
    <property type="project" value="TreeGrafter"/>
</dbReference>
<dbReference type="VEuPathDB" id="TriTrypDB:TEOVI_000881000"/>
<protein>
    <submittedName>
        <fullName evidence="1">2OG-Fe(II) oxygenase superfamily, putative</fullName>
    </submittedName>
</protein>